<organism evidence="2 3">
    <name type="scientific">Trypanosoma cruzi</name>
    <dbReference type="NCBI Taxonomy" id="5693"/>
    <lineage>
        <taxon>Eukaryota</taxon>
        <taxon>Discoba</taxon>
        <taxon>Euglenozoa</taxon>
        <taxon>Kinetoplastea</taxon>
        <taxon>Metakinetoplastina</taxon>
        <taxon>Trypanosomatida</taxon>
        <taxon>Trypanosomatidae</taxon>
        <taxon>Trypanosoma</taxon>
        <taxon>Schizotrypanum</taxon>
    </lineage>
</organism>
<dbReference type="VEuPathDB" id="TriTrypDB:TcCL_Unassigned00343"/>
<dbReference type="AlphaFoldDB" id="A0A2V2WNE4"/>
<dbReference type="Proteomes" id="UP000246078">
    <property type="component" value="Unassembled WGS sequence"/>
</dbReference>
<dbReference type="EMBL" id="PRFC01000072">
    <property type="protein sequence ID" value="PWV10091.1"/>
    <property type="molecule type" value="Genomic_DNA"/>
</dbReference>
<dbReference type="PANTHER" id="PTHR36587">
    <property type="entry name" value="EXPRESSION SITE-ASSOCIATED GENE 3 (ESAG3)-LIKE PROTEIN"/>
    <property type="match status" value="1"/>
</dbReference>
<dbReference type="CDD" id="cd22997">
    <property type="entry name" value="GT_LH"/>
    <property type="match status" value="1"/>
</dbReference>
<keyword evidence="1" id="KW-1133">Transmembrane helix</keyword>
<evidence type="ECO:0000313" key="3">
    <source>
        <dbReference type="Proteomes" id="UP000246078"/>
    </source>
</evidence>
<proteinExistence type="predicted"/>
<dbReference type="VEuPathDB" id="TriTrypDB:TcCL_NonESM09118"/>
<name>A0A2V2WNE4_TRYCR</name>
<sequence>MCLLSHAAFVTFVEELFTTSQLPISTMRSYASLAALLRALNKHHCQVLLWTAVVLVMLLNFVSLAIDTNVWQVASIPVHCRDSAPSPTREPRVALIVVQTDYSPGWCRMQVSSILSRASVTTIGMGANYTHTSRPSLLLDCITDEGLRDEDVVVVFDGGDTMFTGPLGIKQAVEDFVATTAPTADDLNATAVHLGEATAPCCLRVTRSVMRHRWSLLSHGGLPTNTKNAVGTTNVYGRPPSPLRISAWCVFWRRGTDTSLVEEWWGVCGRFERHTKHMRAFWQRVISGGVTRASGQCCMCGA</sequence>
<feature type="transmembrane region" description="Helical" evidence="1">
    <location>
        <begin position="47"/>
        <end position="66"/>
    </location>
</feature>
<protein>
    <submittedName>
        <fullName evidence="2">Putative expression site-associated gene (ESAG-like) protein</fullName>
    </submittedName>
</protein>
<dbReference type="VEuPathDB" id="TriTrypDB:C3747_72g81"/>
<dbReference type="PANTHER" id="PTHR36587:SF2">
    <property type="entry name" value="EXPRESSION SITE-ASSOCIATED GENE 3 (ESAG3)-LIKE PROTEIN"/>
    <property type="match status" value="1"/>
</dbReference>
<evidence type="ECO:0000256" key="1">
    <source>
        <dbReference type="SAM" id="Phobius"/>
    </source>
</evidence>
<accession>A0A2V2WNE4</accession>
<evidence type="ECO:0000313" key="2">
    <source>
        <dbReference type="EMBL" id="PWV10091.1"/>
    </source>
</evidence>
<reference evidence="2 3" key="1">
    <citation type="journal article" date="2018" name="Microb. Genom.">
        <title>Expanding an expanded genome: long-read sequencing of Trypanosoma cruzi.</title>
        <authorList>
            <person name="Berna L."/>
            <person name="Rodriguez M."/>
            <person name="Chiribao M.L."/>
            <person name="Parodi-Talice A."/>
            <person name="Pita S."/>
            <person name="Rijo G."/>
            <person name="Alvarez-Valin F."/>
            <person name="Robello C."/>
        </authorList>
    </citation>
    <scope>NUCLEOTIDE SEQUENCE [LARGE SCALE GENOMIC DNA]</scope>
    <source>
        <strain evidence="2 3">TCC</strain>
    </source>
</reference>
<keyword evidence="1" id="KW-0472">Membrane</keyword>
<dbReference type="VEuPathDB" id="TriTrypDB:TcCLB.505615.30"/>
<dbReference type="VEuPathDB" id="TriTrypDB:TcBrA4_0031990"/>
<keyword evidence="1" id="KW-0812">Transmembrane</keyword>
<comment type="caution">
    <text evidence="2">The sequence shown here is derived from an EMBL/GenBank/DDBJ whole genome shotgun (WGS) entry which is preliminary data.</text>
</comment>
<gene>
    <name evidence="2" type="ORF">C3747_72g81</name>
</gene>